<sequence length="333" mass="38799">MKQMKNYGIQTHILMMDSAQPIQSHLQITNSLVSFSTIFEFFSIQELYKMQLISKKLYYKVIPHVFPGNQVINNQIYKDFYYIGKTQRLYKVNQSLQWTMVSDFLDPDYCSKWQSSIQVNERWVYFIGGADLGKQGYSSKEVLIYDIKSNSLSRKAKFHRARQNFGLAYFKDEIFVICGDCDVQWGINWCERYSITQNEWAEMPDMIVGLVGPAALVLSNRYIYLFGGQQRGLNSVMTQQFYRFDLIENSAWEPIIFASINQIFNGCHFGVIKIHKVSTLESDQVLIIGGRKVTGFTKPTLGDVFKVTLYHNEPEKNNLLSFQDCEHQILIRY</sequence>
<organism evidence="3 4">
    <name type="scientific">Halteria grandinella</name>
    <dbReference type="NCBI Taxonomy" id="5974"/>
    <lineage>
        <taxon>Eukaryota</taxon>
        <taxon>Sar</taxon>
        <taxon>Alveolata</taxon>
        <taxon>Ciliophora</taxon>
        <taxon>Intramacronucleata</taxon>
        <taxon>Spirotrichea</taxon>
        <taxon>Stichotrichia</taxon>
        <taxon>Sporadotrichida</taxon>
        <taxon>Halteriidae</taxon>
        <taxon>Halteria</taxon>
    </lineage>
</organism>
<proteinExistence type="predicted"/>
<evidence type="ECO:0000256" key="2">
    <source>
        <dbReference type="ARBA" id="ARBA00022737"/>
    </source>
</evidence>
<evidence type="ECO:0000313" key="3">
    <source>
        <dbReference type="EMBL" id="TNV77577.1"/>
    </source>
</evidence>
<keyword evidence="2" id="KW-0677">Repeat</keyword>
<evidence type="ECO:0000256" key="1">
    <source>
        <dbReference type="ARBA" id="ARBA00022441"/>
    </source>
</evidence>
<dbReference type="EMBL" id="RRYP01011682">
    <property type="protein sequence ID" value="TNV77577.1"/>
    <property type="molecule type" value="Genomic_DNA"/>
</dbReference>
<dbReference type="PANTHER" id="PTHR46344:SF27">
    <property type="entry name" value="KELCH REPEAT SUPERFAMILY PROTEIN"/>
    <property type="match status" value="1"/>
</dbReference>
<dbReference type="AlphaFoldDB" id="A0A8J8NLS9"/>
<name>A0A8J8NLS9_HALGN</name>
<dbReference type="OrthoDB" id="290482at2759"/>
<accession>A0A8J8NLS9</accession>
<keyword evidence="1" id="KW-0880">Kelch repeat</keyword>
<protein>
    <recommendedName>
        <fullName evidence="5">Kelch motif family protein</fullName>
    </recommendedName>
</protein>
<dbReference type="Gene3D" id="2.120.10.80">
    <property type="entry name" value="Kelch-type beta propeller"/>
    <property type="match status" value="1"/>
</dbReference>
<evidence type="ECO:0008006" key="5">
    <source>
        <dbReference type="Google" id="ProtNLM"/>
    </source>
</evidence>
<dbReference type="InterPro" id="IPR015915">
    <property type="entry name" value="Kelch-typ_b-propeller"/>
</dbReference>
<dbReference type="PANTHER" id="PTHR46344">
    <property type="entry name" value="OS02G0202900 PROTEIN"/>
    <property type="match status" value="1"/>
</dbReference>
<comment type="caution">
    <text evidence="3">The sequence shown here is derived from an EMBL/GenBank/DDBJ whole genome shotgun (WGS) entry which is preliminary data.</text>
</comment>
<keyword evidence="4" id="KW-1185">Reference proteome</keyword>
<gene>
    <name evidence="3" type="ORF">FGO68_gene13318</name>
</gene>
<dbReference type="SUPFAM" id="SSF117281">
    <property type="entry name" value="Kelch motif"/>
    <property type="match status" value="1"/>
</dbReference>
<evidence type="ECO:0000313" key="4">
    <source>
        <dbReference type="Proteomes" id="UP000785679"/>
    </source>
</evidence>
<dbReference type="Proteomes" id="UP000785679">
    <property type="component" value="Unassembled WGS sequence"/>
</dbReference>
<reference evidence="3" key="1">
    <citation type="submission" date="2019-06" db="EMBL/GenBank/DDBJ databases">
        <authorList>
            <person name="Zheng W."/>
        </authorList>
    </citation>
    <scope>NUCLEOTIDE SEQUENCE</scope>
    <source>
        <strain evidence="3">QDHG01</strain>
    </source>
</reference>